<organism evidence="2 3">
    <name type="scientific">Micromonospora deserti</name>
    <dbReference type="NCBI Taxonomy" id="2070366"/>
    <lineage>
        <taxon>Bacteria</taxon>
        <taxon>Bacillati</taxon>
        <taxon>Actinomycetota</taxon>
        <taxon>Actinomycetes</taxon>
        <taxon>Micromonosporales</taxon>
        <taxon>Micromonosporaceae</taxon>
        <taxon>Micromonospora</taxon>
    </lineage>
</organism>
<evidence type="ECO:0000313" key="2">
    <source>
        <dbReference type="EMBL" id="PZF92495.1"/>
    </source>
</evidence>
<evidence type="ECO:0000313" key="3">
    <source>
        <dbReference type="Proteomes" id="UP000248749"/>
    </source>
</evidence>
<dbReference type="AlphaFoldDB" id="A0A2W2BYW4"/>
<dbReference type="EMBL" id="POUB01000177">
    <property type="protein sequence ID" value="PZF92495.1"/>
    <property type="molecule type" value="Genomic_DNA"/>
</dbReference>
<protein>
    <recommendedName>
        <fullName evidence="1">DUF5919 domain-containing protein</fullName>
    </recommendedName>
</protein>
<feature type="domain" description="DUF5919" evidence="1">
    <location>
        <begin position="111"/>
        <end position="256"/>
    </location>
</feature>
<comment type="caution">
    <text evidence="2">The sequence shown here is derived from an EMBL/GenBank/DDBJ whole genome shotgun (WGS) entry which is preliminary data.</text>
</comment>
<sequence length="257" mass="28731">MPTERRDLAAIAREQVAQTRQTLGLSVEDFASVLGETLAWQPTAGEIISWETSSVPPGDIILALPILTGRPRPGGVDGDQLGDLVAVYRSRSQFSTHMPPDQLMDGANTVRAVGLSLNLLTQGFADRRWHDLIEGGAQVRCLFLDPAGSAIQVREAEEGFPAGQLSGLTKLNIETLMRVRDRLPDDLRNRMELAVYDDTLRFNVVLVDDVCIAQPYLTESRRVDSPAFVIRRRQHRTCLYPVFDQFFETQWGRGRKL</sequence>
<dbReference type="Pfam" id="PF19319">
    <property type="entry name" value="DUF5919"/>
    <property type="match status" value="1"/>
</dbReference>
<keyword evidence="3" id="KW-1185">Reference proteome</keyword>
<gene>
    <name evidence="2" type="ORF">C1I99_21755</name>
</gene>
<proteinExistence type="predicted"/>
<dbReference type="InterPro" id="IPR045697">
    <property type="entry name" value="DUF5919"/>
</dbReference>
<accession>A0A2W2BYW4</accession>
<reference evidence="2 3" key="1">
    <citation type="submission" date="2018-01" db="EMBL/GenBank/DDBJ databases">
        <title>Draft genome sequence of Salinispora sp. 13K206.</title>
        <authorList>
            <person name="Sahin N."/>
            <person name="Saygin H."/>
            <person name="Ay H."/>
        </authorList>
    </citation>
    <scope>NUCLEOTIDE SEQUENCE [LARGE SCALE GENOMIC DNA]</scope>
    <source>
        <strain evidence="2 3">13K206</strain>
    </source>
</reference>
<evidence type="ECO:0000259" key="1">
    <source>
        <dbReference type="Pfam" id="PF19319"/>
    </source>
</evidence>
<dbReference type="Proteomes" id="UP000248749">
    <property type="component" value="Unassembled WGS sequence"/>
</dbReference>
<name>A0A2W2BYW4_9ACTN</name>